<reference evidence="3" key="1">
    <citation type="submission" date="2020-11" db="EMBL/GenBank/DDBJ databases">
        <authorList>
            <consortium name="DOE Joint Genome Institute"/>
            <person name="Ahrendt S."/>
            <person name="Riley R."/>
            <person name="Andreopoulos W."/>
            <person name="Labutti K."/>
            <person name="Pangilinan J."/>
            <person name="Ruiz-Duenas F.J."/>
            <person name="Barrasa J.M."/>
            <person name="Sanchez-Garcia M."/>
            <person name="Camarero S."/>
            <person name="Miyauchi S."/>
            <person name="Serrano A."/>
            <person name="Linde D."/>
            <person name="Babiker R."/>
            <person name="Drula E."/>
            <person name="Ayuso-Fernandez I."/>
            <person name="Pacheco R."/>
            <person name="Padilla G."/>
            <person name="Ferreira P."/>
            <person name="Barriuso J."/>
            <person name="Kellner H."/>
            <person name="Castanera R."/>
            <person name="Alfaro M."/>
            <person name="Ramirez L."/>
            <person name="Pisabarro A.G."/>
            <person name="Kuo A."/>
            <person name="Tritt A."/>
            <person name="Lipzen A."/>
            <person name="He G."/>
            <person name="Yan M."/>
            <person name="Ng V."/>
            <person name="Cullen D."/>
            <person name="Martin F."/>
            <person name="Rosso M.-N."/>
            <person name="Henrissat B."/>
            <person name="Hibbett D."/>
            <person name="Martinez A.T."/>
            <person name="Grigoriev I.V."/>
        </authorList>
    </citation>
    <scope>NUCLEOTIDE SEQUENCE</scope>
    <source>
        <strain evidence="3">AH 40177</strain>
    </source>
</reference>
<gene>
    <name evidence="3" type="ORF">BDP27DRAFT_1365818</name>
</gene>
<evidence type="ECO:0000313" key="3">
    <source>
        <dbReference type="EMBL" id="KAF9066200.1"/>
    </source>
</evidence>
<name>A0A9P5PQM8_9AGAR</name>
<dbReference type="PANTHER" id="PTHR35395">
    <property type="entry name" value="DUF6536 DOMAIN-CONTAINING PROTEIN"/>
    <property type="match status" value="1"/>
</dbReference>
<evidence type="ECO:0000313" key="4">
    <source>
        <dbReference type="Proteomes" id="UP000772434"/>
    </source>
</evidence>
<keyword evidence="4" id="KW-1185">Reference proteome</keyword>
<proteinExistence type="predicted"/>
<feature type="transmembrane region" description="Helical" evidence="1">
    <location>
        <begin position="355"/>
        <end position="376"/>
    </location>
</feature>
<dbReference type="Pfam" id="PF20163">
    <property type="entry name" value="DUF6536"/>
    <property type="match status" value="1"/>
</dbReference>
<dbReference type="InterPro" id="IPR046623">
    <property type="entry name" value="DUF6536"/>
</dbReference>
<feature type="transmembrane region" description="Helical" evidence="1">
    <location>
        <begin position="618"/>
        <end position="640"/>
    </location>
</feature>
<keyword evidence="1" id="KW-0812">Transmembrane</keyword>
<sequence>MASVASAPVATRWSKTSYTLVSTSESTLREHTTSLYDYSKNLEKAPSPQQSWWRSKLKGFGPRLPTGWHFGVWVATSQAVSVLILNIAILIYTTVKTGGSSSGLLFEGDCLTVDHLNIRVHLVINILSTLLLGASNYVMQKHTESEVYKPLEASAVDFALRFLSPYTSSNSYNSSFFSTTSANAYQVIYAQGPDIQHIENNGTFDWKCAFPGNDTLHSITEVVPNWEFLSASDCLQSYAVDFLTDHGNVMVVGAFDPEMYTFKGLDKVGFDIAVIVEGGLIGGSSPPFNGFAPICQMMQCVAVLLTNIDPSNWTLGENFWNMNVTAGSQLIVPSAQVDYCLSSTASPRCQLRFNLPLLTIVVALNAIKVVCMAIVATKMKDHPLVTIGDAIASFIDNPSSETKGMCLVSQDQFKDSNKSHGANSSLIKYQPLNIRWMAMVSQRQWVLTAVLFCGAILITLSFLGYAISELNSVYDISGFSALWELGIGKVSSETIIQGWHIPATRYGALSAVVLLSNFPQLVLSAIYLVFNSLCTKLLLGLEWSSFAHSRKPLRVSDPCGDQRSTYFLQIPYRFGLPLMACSTLLHWLMSQSIFLVVVNVWDGADLQNTITSCGYSPIAMMLSSIVGASLFLSALAVGYFKHIDCRMPLVGSCSAAISAACHPPESGSDSSKTLMWGVVSHTADHADRAAGHISFSSGEVVEPVPCCHYS</sequence>
<feature type="transmembrane region" description="Helical" evidence="1">
    <location>
        <begin position="574"/>
        <end position="598"/>
    </location>
</feature>
<protein>
    <recommendedName>
        <fullName evidence="2">DUF6536 domain-containing protein</fullName>
    </recommendedName>
</protein>
<dbReference type="EMBL" id="JADNRY010000091">
    <property type="protein sequence ID" value="KAF9066200.1"/>
    <property type="molecule type" value="Genomic_DNA"/>
</dbReference>
<feature type="domain" description="DUF6536" evidence="2">
    <location>
        <begin position="68"/>
        <end position="140"/>
    </location>
</feature>
<dbReference type="AlphaFoldDB" id="A0A9P5PQM8"/>
<dbReference type="OrthoDB" id="2924511at2759"/>
<comment type="caution">
    <text evidence="3">The sequence shown here is derived from an EMBL/GenBank/DDBJ whole genome shotgun (WGS) entry which is preliminary data.</text>
</comment>
<keyword evidence="1" id="KW-0472">Membrane</keyword>
<feature type="transmembrane region" description="Helical" evidence="1">
    <location>
        <begin position="445"/>
        <end position="467"/>
    </location>
</feature>
<evidence type="ECO:0000256" key="1">
    <source>
        <dbReference type="SAM" id="Phobius"/>
    </source>
</evidence>
<keyword evidence="1" id="KW-1133">Transmembrane helix</keyword>
<accession>A0A9P5PQM8</accession>
<dbReference type="Proteomes" id="UP000772434">
    <property type="component" value="Unassembled WGS sequence"/>
</dbReference>
<evidence type="ECO:0000259" key="2">
    <source>
        <dbReference type="Pfam" id="PF20163"/>
    </source>
</evidence>
<dbReference type="PANTHER" id="PTHR35395:SF1">
    <property type="entry name" value="DUF6536 DOMAIN-CONTAINING PROTEIN"/>
    <property type="match status" value="1"/>
</dbReference>
<organism evidence="3 4">
    <name type="scientific">Rhodocollybia butyracea</name>
    <dbReference type="NCBI Taxonomy" id="206335"/>
    <lineage>
        <taxon>Eukaryota</taxon>
        <taxon>Fungi</taxon>
        <taxon>Dikarya</taxon>
        <taxon>Basidiomycota</taxon>
        <taxon>Agaricomycotina</taxon>
        <taxon>Agaricomycetes</taxon>
        <taxon>Agaricomycetidae</taxon>
        <taxon>Agaricales</taxon>
        <taxon>Marasmiineae</taxon>
        <taxon>Omphalotaceae</taxon>
        <taxon>Rhodocollybia</taxon>
    </lineage>
</organism>